<sequence length="104" mass="10338">MAKNYVSTGSQHTFVAPAGGVTSGKPVKIGALTVVPLESAAAGEEFSGALGGVWLLPCDTALTLGAAVKWDGAKLVADTTKDADDFGKLLSGGASGYAEALIVQ</sequence>
<organism evidence="1 2">
    <name type="scientific">Aeromonas caviae</name>
    <name type="common">Aeromonas punctata</name>
    <dbReference type="NCBI Taxonomy" id="648"/>
    <lineage>
        <taxon>Bacteria</taxon>
        <taxon>Pseudomonadati</taxon>
        <taxon>Pseudomonadota</taxon>
        <taxon>Gammaproteobacteria</taxon>
        <taxon>Aeromonadales</taxon>
        <taxon>Aeromonadaceae</taxon>
        <taxon>Aeromonas</taxon>
    </lineage>
</organism>
<reference evidence="1" key="1">
    <citation type="submission" date="2023-03" db="EMBL/GenBank/DDBJ databases">
        <title>Aeromonas caviae strain AC1520.</title>
        <authorList>
            <person name="Xie T."/>
            <person name="Zhang Q."/>
            <person name="Deng J."/>
            <person name="Li X."/>
        </authorList>
    </citation>
    <scope>NUCLEOTIDE SEQUENCE</scope>
    <source>
        <strain evidence="1">AC1520</strain>
    </source>
</reference>
<accession>A0AAJ6CRL9</accession>
<dbReference type="Pfam" id="PF09956">
    <property type="entry name" value="Phage_cement_2"/>
    <property type="match status" value="1"/>
</dbReference>
<name>A0AAJ6CRL9_AERCA</name>
<protein>
    <submittedName>
        <fullName evidence="1">DUF2190 family protein</fullName>
    </submittedName>
</protein>
<evidence type="ECO:0000313" key="2">
    <source>
        <dbReference type="Proteomes" id="UP001218423"/>
    </source>
</evidence>
<dbReference type="RefSeq" id="WP_210558245.1">
    <property type="nucleotide sequence ID" value="NZ_CP120942.1"/>
</dbReference>
<evidence type="ECO:0000313" key="1">
    <source>
        <dbReference type="EMBL" id="WFF99547.1"/>
    </source>
</evidence>
<dbReference type="InterPro" id="IPR011231">
    <property type="entry name" value="Phage_VT1-Sakai_H0018"/>
</dbReference>
<dbReference type="EMBL" id="CP120942">
    <property type="protein sequence ID" value="WFF99547.1"/>
    <property type="molecule type" value="Genomic_DNA"/>
</dbReference>
<gene>
    <name evidence="1" type="ORF">P5S46_08235</name>
</gene>
<proteinExistence type="predicted"/>
<dbReference type="AlphaFoldDB" id="A0AAJ6CRL9"/>
<dbReference type="Proteomes" id="UP001218423">
    <property type="component" value="Chromosome"/>
</dbReference>